<dbReference type="STRING" id="1867952.MTBPR1_100066"/>
<sequence length="140" mass="15331">MSVDWTPERIEILTQLWSEGIATSEIGRRLDVTKNAVVGKVHRLGLPKRQSPIQRKPAKKKKAPEPEVITMDKLRPGMCAWPIGDPGMPGFHFCGGKSTEGKPYCEPHCEQAYVRNVKEDKNAKKAAAAAAAAKAKAKAK</sequence>
<organism evidence="2 3">
    <name type="scientific">Candidatus Terasakiella magnetica</name>
    <dbReference type="NCBI Taxonomy" id="1867952"/>
    <lineage>
        <taxon>Bacteria</taxon>
        <taxon>Pseudomonadati</taxon>
        <taxon>Pseudomonadota</taxon>
        <taxon>Alphaproteobacteria</taxon>
        <taxon>Rhodospirillales</taxon>
        <taxon>Terasakiellaceae</taxon>
        <taxon>Terasakiella</taxon>
    </lineage>
</organism>
<dbReference type="InterPro" id="IPR011681">
    <property type="entry name" value="GcrA"/>
</dbReference>
<reference evidence="2 3" key="1">
    <citation type="submission" date="2016-07" db="EMBL/GenBank/DDBJ databases">
        <authorList>
            <person name="Lefevre C.T."/>
        </authorList>
    </citation>
    <scope>NUCLEOTIDE SEQUENCE [LARGE SCALE GENOMIC DNA]</scope>
    <source>
        <strain evidence="2">PR1</strain>
    </source>
</reference>
<dbReference type="AlphaFoldDB" id="A0A1C3RDT9"/>
<dbReference type="Gene3D" id="1.10.10.60">
    <property type="entry name" value="Homeodomain-like"/>
    <property type="match status" value="1"/>
</dbReference>
<gene>
    <name evidence="2" type="ORF">MTBPR1_100066</name>
</gene>
<dbReference type="EMBL" id="FLYE01000002">
    <property type="protein sequence ID" value="SCA55425.1"/>
    <property type="molecule type" value="Genomic_DNA"/>
</dbReference>
<evidence type="ECO:0008006" key="4">
    <source>
        <dbReference type="Google" id="ProtNLM"/>
    </source>
</evidence>
<proteinExistence type="predicted"/>
<keyword evidence="3" id="KW-1185">Reference proteome</keyword>
<feature type="region of interest" description="Disordered" evidence="1">
    <location>
        <begin position="45"/>
        <end position="66"/>
    </location>
</feature>
<dbReference type="Pfam" id="PF07750">
    <property type="entry name" value="GcrA"/>
    <property type="match status" value="1"/>
</dbReference>
<protein>
    <recommendedName>
        <fullName evidence="4">Global cell cycle regulator GcrA-like protein</fullName>
    </recommendedName>
</protein>
<dbReference type="Proteomes" id="UP000231658">
    <property type="component" value="Unassembled WGS sequence"/>
</dbReference>
<name>A0A1C3RDT9_9PROT</name>
<evidence type="ECO:0000313" key="3">
    <source>
        <dbReference type="Proteomes" id="UP000231658"/>
    </source>
</evidence>
<dbReference type="OrthoDB" id="9798071at2"/>
<evidence type="ECO:0000256" key="1">
    <source>
        <dbReference type="SAM" id="MobiDB-lite"/>
    </source>
</evidence>
<accession>A0A1C3RDT9</accession>
<evidence type="ECO:0000313" key="2">
    <source>
        <dbReference type="EMBL" id="SCA55425.1"/>
    </source>
</evidence>